<name>A0A2P2MF44_RHIMU</name>
<accession>A0A2P2MF44</accession>
<protein>
    <submittedName>
        <fullName evidence="1">Uncharacterized protein MANES_11G050700</fullName>
    </submittedName>
</protein>
<dbReference type="EMBL" id="GGEC01048404">
    <property type="protein sequence ID" value="MBX28888.1"/>
    <property type="molecule type" value="Transcribed_RNA"/>
</dbReference>
<organism evidence="1">
    <name type="scientific">Rhizophora mucronata</name>
    <name type="common">Asiatic mangrove</name>
    <dbReference type="NCBI Taxonomy" id="61149"/>
    <lineage>
        <taxon>Eukaryota</taxon>
        <taxon>Viridiplantae</taxon>
        <taxon>Streptophyta</taxon>
        <taxon>Embryophyta</taxon>
        <taxon>Tracheophyta</taxon>
        <taxon>Spermatophyta</taxon>
        <taxon>Magnoliopsida</taxon>
        <taxon>eudicotyledons</taxon>
        <taxon>Gunneridae</taxon>
        <taxon>Pentapetalae</taxon>
        <taxon>rosids</taxon>
        <taxon>fabids</taxon>
        <taxon>Malpighiales</taxon>
        <taxon>Rhizophoraceae</taxon>
        <taxon>Rhizophora</taxon>
    </lineage>
</organism>
<sequence length="77" mass="9212">MQETHNKTSNKRLGIFPQNSSKTKLQKLKRNLKIKLKFSISYKFKVTHLHLLSNNPNKTIQIFLTPKDDYFLFRFSK</sequence>
<evidence type="ECO:0000313" key="1">
    <source>
        <dbReference type="EMBL" id="MBX28888.1"/>
    </source>
</evidence>
<proteinExistence type="predicted"/>
<dbReference type="AlphaFoldDB" id="A0A2P2MF44"/>
<reference evidence="1" key="1">
    <citation type="submission" date="2018-02" db="EMBL/GenBank/DDBJ databases">
        <title>Rhizophora mucronata_Transcriptome.</title>
        <authorList>
            <person name="Meera S.P."/>
            <person name="Sreeshan A."/>
            <person name="Augustine A."/>
        </authorList>
    </citation>
    <scope>NUCLEOTIDE SEQUENCE</scope>
    <source>
        <tissue evidence="1">Leaf</tissue>
    </source>
</reference>